<dbReference type="Pfam" id="PF13419">
    <property type="entry name" value="HAD_2"/>
    <property type="match status" value="1"/>
</dbReference>
<evidence type="ECO:0000313" key="2">
    <source>
        <dbReference type="Proteomes" id="UP000546970"/>
    </source>
</evidence>
<dbReference type="SFLD" id="SFLDS00003">
    <property type="entry name" value="Haloacid_Dehalogenase"/>
    <property type="match status" value="1"/>
</dbReference>
<proteinExistence type="predicted"/>
<dbReference type="InterPro" id="IPR036412">
    <property type="entry name" value="HAD-like_sf"/>
</dbReference>
<dbReference type="Gene3D" id="1.10.150.240">
    <property type="entry name" value="Putative phosphatase, domain 2"/>
    <property type="match status" value="1"/>
</dbReference>
<dbReference type="Gene3D" id="3.40.50.1000">
    <property type="entry name" value="HAD superfamily/HAD-like"/>
    <property type="match status" value="1"/>
</dbReference>
<dbReference type="PRINTS" id="PR00413">
    <property type="entry name" value="HADHALOGNASE"/>
</dbReference>
<evidence type="ECO:0000313" key="1">
    <source>
        <dbReference type="EMBL" id="NMF56048.1"/>
    </source>
</evidence>
<dbReference type="SUPFAM" id="SSF56784">
    <property type="entry name" value="HAD-like"/>
    <property type="match status" value="1"/>
</dbReference>
<dbReference type="EMBL" id="JABBCP010000005">
    <property type="protein sequence ID" value="NMF56048.1"/>
    <property type="molecule type" value="Genomic_DNA"/>
</dbReference>
<dbReference type="GO" id="GO:0005829">
    <property type="term" value="C:cytosol"/>
    <property type="evidence" value="ECO:0007669"/>
    <property type="project" value="TreeGrafter"/>
</dbReference>
<dbReference type="GO" id="GO:0006281">
    <property type="term" value="P:DNA repair"/>
    <property type="evidence" value="ECO:0007669"/>
    <property type="project" value="TreeGrafter"/>
</dbReference>
<dbReference type="RefSeq" id="WP_169277664.1">
    <property type="nucleotide sequence ID" value="NZ_JABBCP010000005.1"/>
</dbReference>
<accession>A0A7X9UCS2</accession>
<keyword evidence="2" id="KW-1185">Reference proteome</keyword>
<comment type="caution">
    <text evidence="1">The sequence shown here is derived from an EMBL/GenBank/DDBJ whole genome shotgun (WGS) entry which is preliminary data.</text>
</comment>
<name>A0A7X9UCS2_9ACTN</name>
<organism evidence="1 2">
    <name type="scientific">Collinsella acetigenes</name>
    <dbReference type="NCBI Taxonomy" id="2713419"/>
    <lineage>
        <taxon>Bacteria</taxon>
        <taxon>Bacillati</taxon>
        <taxon>Actinomycetota</taxon>
        <taxon>Coriobacteriia</taxon>
        <taxon>Coriobacteriales</taxon>
        <taxon>Coriobacteriaceae</taxon>
        <taxon>Collinsella</taxon>
    </lineage>
</organism>
<dbReference type="GO" id="GO:0008967">
    <property type="term" value="F:phosphoglycolate phosphatase activity"/>
    <property type="evidence" value="ECO:0007669"/>
    <property type="project" value="TreeGrafter"/>
</dbReference>
<dbReference type="AlphaFoldDB" id="A0A7X9UCS2"/>
<dbReference type="SFLD" id="SFLDG01129">
    <property type="entry name" value="C1.5:_HAD__Beta-PGM__Phosphata"/>
    <property type="match status" value="1"/>
</dbReference>
<dbReference type="Proteomes" id="UP000546970">
    <property type="component" value="Unassembled WGS sequence"/>
</dbReference>
<dbReference type="SFLD" id="SFLDG01135">
    <property type="entry name" value="C1.5.6:_HAD__Beta-PGM__Phospha"/>
    <property type="match status" value="1"/>
</dbReference>
<dbReference type="InterPro" id="IPR023198">
    <property type="entry name" value="PGP-like_dom2"/>
</dbReference>
<dbReference type="InterPro" id="IPR023214">
    <property type="entry name" value="HAD_sf"/>
</dbReference>
<reference evidence="1 2" key="1">
    <citation type="submission" date="2020-04" db="EMBL/GenBank/DDBJ databases">
        <title>Collinsella sp. KGMB02528 nov., an anaerobic actinobacterium isolated from human feces.</title>
        <authorList>
            <person name="Han K.-I."/>
            <person name="Eom M.K."/>
            <person name="Kim J.-S."/>
            <person name="Lee K.C."/>
            <person name="Suh M.K."/>
            <person name="Park S.-H."/>
            <person name="Lee J.H."/>
            <person name="Kang S.W."/>
            <person name="Park J.-E."/>
            <person name="Oh B.S."/>
            <person name="Yu S.Y."/>
            <person name="Choi S.-H."/>
            <person name="Lee D.H."/>
            <person name="Yoon H."/>
            <person name="Kim B.-Y."/>
            <person name="Lee J.H."/>
            <person name="Lee J.-S."/>
        </authorList>
    </citation>
    <scope>NUCLEOTIDE SEQUENCE [LARGE SCALE GENOMIC DNA]</scope>
    <source>
        <strain evidence="1 2">KGMB02528</strain>
    </source>
</reference>
<dbReference type="InterPro" id="IPR050155">
    <property type="entry name" value="HAD-like_hydrolase_sf"/>
</dbReference>
<protein>
    <submittedName>
        <fullName evidence="1">HAD family phosphatase</fullName>
    </submittedName>
</protein>
<gene>
    <name evidence="1" type="ORF">HF320_06880</name>
</gene>
<sequence length="225" mass="25136">MVFNVPFRAVIFDMDGVLFDSEWYYYHELAVFSDAFDLGVTEEERRHMVGNSSQNFFATIQAWWQRAGHGQIDAGRVRKVYYDWAATRSMDYRELLNPGVPQALDALEAHGVRCALASSSPLESINQALDECGLRRSFETIVSGEQFCESKPNPEIYLHALGALGLDAQECCCVEDSLYGIEAGCRAGLTVIAKREDRFGFSQAEADVIIDQISDVLNIGERLAC</sequence>
<dbReference type="InterPro" id="IPR006439">
    <property type="entry name" value="HAD-SF_hydro_IA"/>
</dbReference>
<dbReference type="PANTHER" id="PTHR43434">
    <property type="entry name" value="PHOSPHOGLYCOLATE PHOSPHATASE"/>
    <property type="match status" value="1"/>
</dbReference>
<dbReference type="NCBIfam" id="TIGR01509">
    <property type="entry name" value="HAD-SF-IA-v3"/>
    <property type="match status" value="1"/>
</dbReference>
<dbReference type="InterPro" id="IPR041492">
    <property type="entry name" value="HAD_2"/>
</dbReference>
<dbReference type="PANTHER" id="PTHR43434:SF1">
    <property type="entry name" value="PHOSPHOGLYCOLATE PHOSPHATASE"/>
    <property type="match status" value="1"/>
</dbReference>